<evidence type="ECO:0000256" key="1">
    <source>
        <dbReference type="SAM" id="MobiDB-lite"/>
    </source>
</evidence>
<keyword evidence="2" id="KW-0812">Transmembrane</keyword>
<evidence type="ECO:0000256" key="2">
    <source>
        <dbReference type="SAM" id="Phobius"/>
    </source>
</evidence>
<keyword evidence="2" id="KW-1133">Transmembrane helix</keyword>
<evidence type="ECO:0000313" key="4">
    <source>
        <dbReference type="Proteomes" id="UP000637299"/>
    </source>
</evidence>
<organism evidence="3 4">
    <name type="scientific">Chryseobacterium caseinilyticum</name>
    <dbReference type="NCBI Taxonomy" id="2771428"/>
    <lineage>
        <taxon>Bacteria</taxon>
        <taxon>Pseudomonadati</taxon>
        <taxon>Bacteroidota</taxon>
        <taxon>Flavobacteriia</taxon>
        <taxon>Flavobacteriales</taxon>
        <taxon>Weeksellaceae</taxon>
        <taxon>Chryseobacterium group</taxon>
        <taxon>Chryseobacterium</taxon>
    </lineage>
</organism>
<sequence length="203" mass="23430">MIPEKYNGTNDYYPDKFGKLIYPDDSADYWKSFRNDICKIKEKSEDDFEKYLNIFGSGGLFIGLTLLSKLIEKNIIYKHQWMLVVGTCLFIICLLSNLLSHHVAIQNNYKTITEIDLQDEKLWPNFKKRNRNVGYLNWTSLRSIIVGTILLILFLTLNLNTLAEKNHKPQSPPKTTQGNPERSQDQKGRVAPQPAVVKPPKTK</sequence>
<dbReference type="EMBL" id="JACYFS010000001">
    <property type="protein sequence ID" value="MBD8082349.1"/>
    <property type="molecule type" value="Genomic_DNA"/>
</dbReference>
<dbReference type="Proteomes" id="UP000637299">
    <property type="component" value="Unassembled WGS sequence"/>
</dbReference>
<keyword evidence="2" id="KW-0472">Membrane</keyword>
<dbReference type="RefSeq" id="WP_191736116.1">
    <property type="nucleotide sequence ID" value="NZ_JACYFS010000001.1"/>
</dbReference>
<reference evidence="3 4" key="1">
    <citation type="submission" date="2020-09" db="EMBL/GenBank/DDBJ databases">
        <title>Genome seq and assembly of Chryseobacterium sp.</title>
        <authorList>
            <person name="Chhetri G."/>
        </authorList>
    </citation>
    <scope>NUCLEOTIDE SEQUENCE [LARGE SCALE GENOMIC DNA]</scope>
    <source>
        <strain evidence="3 4">GCR10</strain>
    </source>
</reference>
<feature type="transmembrane region" description="Helical" evidence="2">
    <location>
        <begin position="140"/>
        <end position="159"/>
    </location>
</feature>
<feature type="transmembrane region" description="Helical" evidence="2">
    <location>
        <begin position="80"/>
        <end position="99"/>
    </location>
</feature>
<evidence type="ECO:0000313" key="3">
    <source>
        <dbReference type="EMBL" id="MBD8082349.1"/>
    </source>
</evidence>
<feature type="compositionally biased region" description="Low complexity" evidence="1">
    <location>
        <begin position="190"/>
        <end position="203"/>
    </location>
</feature>
<name>A0ABR8ZB86_9FLAO</name>
<keyword evidence="4" id="KW-1185">Reference proteome</keyword>
<proteinExistence type="predicted"/>
<accession>A0ABR8ZB86</accession>
<comment type="caution">
    <text evidence="3">The sequence shown here is derived from an EMBL/GenBank/DDBJ whole genome shotgun (WGS) entry which is preliminary data.</text>
</comment>
<gene>
    <name evidence="3" type="ORF">IC610_07915</name>
</gene>
<feature type="region of interest" description="Disordered" evidence="1">
    <location>
        <begin position="165"/>
        <end position="203"/>
    </location>
</feature>
<feature type="transmembrane region" description="Helical" evidence="2">
    <location>
        <begin position="51"/>
        <end position="68"/>
    </location>
</feature>
<evidence type="ECO:0008006" key="5">
    <source>
        <dbReference type="Google" id="ProtNLM"/>
    </source>
</evidence>
<protein>
    <recommendedName>
        <fullName evidence="5">DUF1772 domain-containing protein</fullName>
    </recommendedName>
</protein>